<keyword evidence="4" id="KW-1185">Reference proteome</keyword>
<evidence type="ECO:0000259" key="2">
    <source>
        <dbReference type="SMART" id="SM00382"/>
    </source>
</evidence>
<dbReference type="SUPFAM" id="SSF52540">
    <property type="entry name" value="P-loop containing nucleoside triphosphate hydrolases"/>
    <property type="match status" value="1"/>
</dbReference>
<dbReference type="InterPro" id="IPR027417">
    <property type="entry name" value="P-loop_NTPase"/>
</dbReference>
<dbReference type="InterPro" id="IPR054567">
    <property type="entry name" value="NNH7"/>
</dbReference>
<name>A0ABY7KW35_9ACTN</name>
<gene>
    <name evidence="3" type="ORF">STRCI_008641</name>
</gene>
<dbReference type="Pfam" id="PF22738">
    <property type="entry name" value="NNH7"/>
    <property type="match status" value="1"/>
</dbReference>
<dbReference type="Gene3D" id="3.40.50.300">
    <property type="entry name" value="P-loop containing nucleotide triphosphate hydrolases"/>
    <property type="match status" value="1"/>
</dbReference>
<accession>A0ABY7KW35</accession>
<proteinExistence type="predicted"/>
<protein>
    <recommendedName>
        <fullName evidence="2">AAA+ ATPase domain-containing protein</fullName>
    </recommendedName>
</protein>
<dbReference type="Proteomes" id="UP001164439">
    <property type="component" value="Chromosome"/>
</dbReference>
<dbReference type="RefSeq" id="WP_269664438.1">
    <property type="nucleotide sequence ID" value="NZ_CP114413.1"/>
</dbReference>
<evidence type="ECO:0000256" key="1">
    <source>
        <dbReference type="SAM" id="MobiDB-lite"/>
    </source>
</evidence>
<dbReference type="EMBL" id="CP114413">
    <property type="protein sequence ID" value="WAZ26951.1"/>
    <property type="molecule type" value="Genomic_DNA"/>
</dbReference>
<organism evidence="3 4">
    <name type="scientific">Streptomyces cinnabarinus</name>
    <dbReference type="NCBI Taxonomy" id="67287"/>
    <lineage>
        <taxon>Bacteria</taxon>
        <taxon>Bacillati</taxon>
        <taxon>Actinomycetota</taxon>
        <taxon>Actinomycetes</taxon>
        <taxon>Kitasatosporales</taxon>
        <taxon>Streptomycetaceae</taxon>
        <taxon>Streptomyces</taxon>
    </lineage>
</organism>
<evidence type="ECO:0000313" key="4">
    <source>
        <dbReference type="Proteomes" id="UP001164439"/>
    </source>
</evidence>
<evidence type="ECO:0000313" key="3">
    <source>
        <dbReference type="EMBL" id="WAZ26951.1"/>
    </source>
</evidence>
<dbReference type="SMART" id="SM00382">
    <property type="entry name" value="AAA"/>
    <property type="match status" value="1"/>
</dbReference>
<sequence>MHGPLGYGDAVRLLGGSGPLLASLDRVVGGALLSAAGPAPDLVLGLFDAKAELAELSRNLVSGLAERLQGLSRFGRTERLAAAHAVLVIAAYSEAMGQVQLPFDHRQLGVSRVESVHLSTGRAPDSGRLAAIAEHLLRAGVPVPSPHLPYEQTLEELLGYYAQATQLTARYVAGCAVWDDLTEASREEVGSVLADRVPALAVERHEELFRQLTADFPEVAAWIDRTDHRATRAVLVNLEDSLARVAGGALPPARLAALHRAGVMGLDGSVLGSFEEIADGMVVPALREAYVSPDFRVAEYRRSDGAIHQDHWWQACERRSGLDVFLAELLAAPLAAQAPVLLLGQPGSGKSYLTKVLAARLPVEDFLVVRVALRSVPADAGVQEQIEDAVRQATGETMDWPDVVRAADGALPVVLLDGFDELLQATGVNQSDYLEQVAAFQRREAGFGRPLAVLVTSRTAVADRARLTTRGIAIRLEDFSPAQTRQWLQLWNGKNAGYFTRHGLHPLDADRVLCQPDLAGQPLLLLMLALYDAQDNAFQREAHDIAGFDLYERLLDRFARREVLKHAPSLPDRELAHAAEQELLRLSVAALAMFHRGRQWVTDHELDTDLAVLLPRQFPPAAAAGLRAPISRGQATVGRFFFVHRAEAFRDNQLLRSYEFAHATFGEFLVARLVTSELLELADTARPETRRTRSAAPDDAFLHALLSHAALCTRTPVIRFLTDTLNPLPHQRRARLRALLLDLFHDAHRERHSSMYADYRPSERPVPARHTLHSTNLLLLALATGEPVHGRELFPAAHDPVEEWTSLILLAKSQLLAAEWHGLVTHIRLQRMWHEGQREVSIRLTDPQTAEQVAEPASALDPFWTRNWGPEHDIHPRMGDIWGWAMRDPGELFRDSALLCDEDVDMLLGAVQGLYETGFGNLVTGFARRGGTGGPRPRHTCWCSYGPRQGQHPLRAGCPNCTWTHSGPSTPSTRHSRNSPNATSQPSSNSGGSQDTR</sequence>
<reference evidence="3" key="1">
    <citation type="submission" date="2022-12" db="EMBL/GenBank/DDBJ databases">
        <authorList>
            <person name="Ruckert C."/>
            <person name="Busche T."/>
            <person name="Kalinowski J."/>
            <person name="Wittmann C."/>
        </authorList>
    </citation>
    <scope>NUCLEOTIDE SEQUENCE</scope>
    <source>
        <strain evidence="3">DSM 40467</strain>
    </source>
</reference>
<dbReference type="InterPro" id="IPR003593">
    <property type="entry name" value="AAA+_ATPase"/>
</dbReference>
<feature type="region of interest" description="Disordered" evidence="1">
    <location>
        <begin position="966"/>
        <end position="997"/>
    </location>
</feature>
<feature type="domain" description="AAA+ ATPase" evidence="2">
    <location>
        <begin position="336"/>
        <end position="478"/>
    </location>
</feature>